<dbReference type="Proteomes" id="UP000635726">
    <property type="component" value="Unassembled WGS sequence"/>
</dbReference>
<organism evidence="2 3">
    <name type="scientific">Deinococcus aquiradiocola</name>
    <dbReference type="NCBI Taxonomy" id="393059"/>
    <lineage>
        <taxon>Bacteria</taxon>
        <taxon>Thermotogati</taxon>
        <taxon>Deinococcota</taxon>
        <taxon>Deinococci</taxon>
        <taxon>Deinococcales</taxon>
        <taxon>Deinococcaceae</taxon>
        <taxon>Deinococcus</taxon>
    </lineage>
</organism>
<comment type="caution">
    <text evidence="2">The sequence shown here is derived from an EMBL/GenBank/DDBJ whole genome shotgun (WGS) entry which is preliminary data.</text>
</comment>
<keyword evidence="3" id="KW-1185">Reference proteome</keyword>
<dbReference type="AlphaFoldDB" id="A0A917P4E3"/>
<reference evidence="2" key="1">
    <citation type="journal article" date="2014" name="Int. J. Syst. Evol. Microbiol.">
        <title>Complete genome sequence of Corynebacterium casei LMG S-19264T (=DSM 44701T), isolated from a smear-ripened cheese.</title>
        <authorList>
            <consortium name="US DOE Joint Genome Institute (JGI-PGF)"/>
            <person name="Walter F."/>
            <person name="Albersmeier A."/>
            <person name="Kalinowski J."/>
            <person name="Ruckert C."/>
        </authorList>
    </citation>
    <scope>NUCLEOTIDE SEQUENCE</scope>
    <source>
        <strain evidence="2">JCM 14371</strain>
    </source>
</reference>
<accession>A0A917P4E3</accession>
<evidence type="ECO:0000313" key="3">
    <source>
        <dbReference type="Proteomes" id="UP000635726"/>
    </source>
</evidence>
<protein>
    <recommendedName>
        <fullName evidence="4">ABC-2 type transport system permease protein</fullName>
    </recommendedName>
</protein>
<gene>
    <name evidence="2" type="ORF">GCM10008939_01040</name>
</gene>
<sequence length="505" mass="53003">MRRGAWRPGSLPWLIVRQVRLDWRSRFASAGTRWMLGLGAVLILAVSVAVWPSRDALNGSPHLTGLPLLLVGVVGLGLGLLLFSASVTALLESLYERGDLDLLLGAPIPPGVVLASRLLGVAVSSVALVALLALPPVLVGVFVGVWRALGVLPWLMCVSLLSTALAALFTLGLVRLVGVRSARTVASVVGAVGGGGLYLLSQWQNMTGHSALETSLVGGVQAGLAGRGVLGEGSPVWIPARALWLEPGPAVMFVALTLLVFAGSVVLLQGAFRSGAQQATSHDRPAAGRGVQVLTFRPGRLALLFKEWRLLQRDPLLLSRTLLQLVYLLPLAFTLKRQVGAGIVTGSVGVLALGSLTAGLAHITANAEDAPELLMTAPQPAERLRRVKLLAAVLPVLLLWGALSALLLARSPGAQSLLGVLLSLLSVLGSAVIVLWWPMQVRRADLFRPGQRSDLRQSLSTVLLQGGLALANFALLHAPLWGALGLTAALTGPVLVYLRGRHLGR</sequence>
<name>A0A917P4E3_9DEIO</name>
<feature type="transmembrane region" description="Helical" evidence="1">
    <location>
        <begin position="34"/>
        <end position="53"/>
    </location>
</feature>
<evidence type="ECO:0008006" key="4">
    <source>
        <dbReference type="Google" id="ProtNLM"/>
    </source>
</evidence>
<feature type="transmembrane region" description="Helical" evidence="1">
    <location>
        <begin position="112"/>
        <end position="145"/>
    </location>
</feature>
<evidence type="ECO:0000256" key="1">
    <source>
        <dbReference type="SAM" id="Phobius"/>
    </source>
</evidence>
<feature type="transmembrane region" description="Helical" evidence="1">
    <location>
        <begin position="481"/>
        <end position="498"/>
    </location>
</feature>
<feature type="transmembrane region" description="Helical" evidence="1">
    <location>
        <begin position="65"/>
        <end position="91"/>
    </location>
</feature>
<reference evidence="2" key="2">
    <citation type="submission" date="2020-09" db="EMBL/GenBank/DDBJ databases">
        <authorList>
            <person name="Sun Q."/>
            <person name="Ohkuma M."/>
        </authorList>
    </citation>
    <scope>NUCLEOTIDE SEQUENCE</scope>
    <source>
        <strain evidence="2">JCM 14371</strain>
    </source>
</reference>
<feature type="transmembrane region" description="Helical" evidence="1">
    <location>
        <begin position="181"/>
        <end position="200"/>
    </location>
</feature>
<feature type="transmembrane region" description="Helical" evidence="1">
    <location>
        <begin position="389"/>
        <end position="409"/>
    </location>
</feature>
<feature type="transmembrane region" description="Helical" evidence="1">
    <location>
        <begin position="415"/>
        <end position="437"/>
    </location>
</feature>
<evidence type="ECO:0000313" key="2">
    <source>
        <dbReference type="EMBL" id="GGJ61091.1"/>
    </source>
</evidence>
<dbReference type="EMBL" id="BMOE01000001">
    <property type="protein sequence ID" value="GGJ61091.1"/>
    <property type="molecule type" value="Genomic_DNA"/>
</dbReference>
<feature type="transmembrane region" description="Helical" evidence="1">
    <location>
        <begin position="151"/>
        <end position="174"/>
    </location>
</feature>
<feature type="transmembrane region" description="Helical" evidence="1">
    <location>
        <begin position="250"/>
        <end position="268"/>
    </location>
</feature>
<proteinExistence type="predicted"/>
<feature type="transmembrane region" description="Helical" evidence="1">
    <location>
        <begin position="341"/>
        <end position="365"/>
    </location>
</feature>
<keyword evidence="1" id="KW-1133">Transmembrane helix</keyword>
<keyword evidence="1" id="KW-0812">Transmembrane</keyword>
<keyword evidence="1" id="KW-0472">Membrane</keyword>